<dbReference type="Proteomes" id="UP001151760">
    <property type="component" value="Unassembled WGS sequence"/>
</dbReference>
<evidence type="ECO:0000313" key="1">
    <source>
        <dbReference type="EMBL" id="GJT69664.1"/>
    </source>
</evidence>
<reference evidence="1" key="1">
    <citation type="journal article" date="2022" name="Int. J. Mol. Sci.">
        <title>Draft Genome of Tanacetum Coccineum: Genomic Comparison of Closely Related Tanacetum-Family Plants.</title>
        <authorList>
            <person name="Yamashiro T."/>
            <person name="Shiraishi A."/>
            <person name="Nakayama K."/>
            <person name="Satake H."/>
        </authorList>
    </citation>
    <scope>NUCLEOTIDE SEQUENCE</scope>
</reference>
<evidence type="ECO:0000313" key="2">
    <source>
        <dbReference type="Proteomes" id="UP001151760"/>
    </source>
</evidence>
<accession>A0ABQ5G3M2</accession>
<sequence length="158" mass="17766">MLLASCLHRVVVVKTLDYIWASTKCILNFVQGGSRRQCNATFEETTPDAQTSRENSGKWKVKTEDVVDQGSRLKVLCIKTWGNSKAGIPASVATNFLRTGIVTSGGNPQPVYWMLKLKRLRKFFIENDDLCIDKEFEARPDGTLGIEKNEVGYHILEN</sequence>
<dbReference type="EMBL" id="BQNB010018008">
    <property type="protein sequence ID" value="GJT69664.1"/>
    <property type="molecule type" value="Genomic_DNA"/>
</dbReference>
<proteinExistence type="predicted"/>
<reference evidence="1" key="2">
    <citation type="submission" date="2022-01" db="EMBL/GenBank/DDBJ databases">
        <authorList>
            <person name="Yamashiro T."/>
            <person name="Shiraishi A."/>
            <person name="Satake H."/>
            <person name="Nakayama K."/>
        </authorList>
    </citation>
    <scope>NUCLEOTIDE SEQUENCE</scope>
</reference>
<name>A0ABQ5G3M2_9ASTR</name>
<comment type="caution">
    <text evidence="1">The sequence shown here is derived from an EMBL/GenBank/DDBJ whole genome shotgun (WGS) entry which is preliminary data.</text>
</comment>
<protein>
    <submittedName>
        <fullName evidence="1">Uncharacterized protein</fullName>
    </submittedName>
</protein>
<organism evidence="1 2">
    <name type="scientific">Tanacetum coccineum</name>
    <dbReference type="NCBI Taxonomy" id="301880"/>
    <lineage>
        <taxon>Eukaryota</taxon>
        <taxon>Viridiplantae</taxon>
        <taxon>Streptophyta</taxon>
        <taxon>Embryophyta</taxon>
        <taxon>Tracheophyta</taxon>
        <taxon>Spermatophyta</taxon>
        <taxon>Magnoliopsida</taxon>
        <taxon>eudicotyledons</taxon>
        <taxon>Gunneridae</taxon>
        <taxon>Pentapetalae</taxon>
        <taxon>asterids</taxon>
        <taxon>campanulids</taxon>
        <taxon>Asterales</taxon>
        <taxon>Asteraceae</taxon>
        <taxon>Asteroideae</taxon>
        <taxon>Anthemideae</taxon>
        <taxon>Anthemidinae</taxon>
        <taxon>Tanacetum</taxon>
    </lineage>
</organism>
<keyword evidence="2" id="KW-1185">Reference proteome</keyword>
<gene>
    <name evidence="1" type="ORF">Tco_1028950</name>
</gene>